<dbReference type="PIRSF" id="PIRSF018266">
    <property type="entry name" value="FecR"/>
    <property type="match status" value="1"/>
</dbReference>
<evidence type="ECO:0000313" key="4">
    <source>
        <dbReference type="Proteomes" id="UP001597308"/>
    </source>
</evidence>
<evidence type="ECO:0000313" key="3">
    <source>
        <dbReference type="EMBL" id="MFD1703427.1"/>
    </source>
</evidence>
<dbReference type="Pfam" id="PF04773">
    <property type="entry name" value="FecR"/>
    <property type="match status" value="1"/>
</dbReference>
<reference evidence="4" key="1">
    <citation type="journal article" date="2019" name="Int. J. Syst. Evol. Microbiol.">
        <title>The Global Catalogue of Microorganisms (GCM) 10K type strain sequencing project: providing services to taxonomists for standard genome sequencing and annotation.</title>
        <authorList>
            <consortium name="The Broad Institute Genomics Platform"/>
            <consortium name="The Broad Institute Genome Sequencing Center for Infectious Disease"/>
            <person name="Wu L."/>
            <person name="Ma J."/>
        </authorList>
    </citation>
    <scope>NUCLEOTIDE SEQUENCE [LARGE SCALE GENOMIC DNA]</scope>
    <source>
        <strain evidence="4">KCTC 23707</strain>
    </source>
</reference>
<gene>
    <name evidence="3" type="ORF">ACFSCV_10465</name>
</gene>
<feature type="domain" description="FecR protein" evidence="1">
    <location>
        <begin position="102"/>
        <end position="192"/>
    </location>
</feature>
<evidence type="ECO:0000259" key="2">
    <source>
        <dbReference type="Pfam" id="PF16220"/>
    </source>
</evidence>
<dbReference type="Pfam" id="PF16220">
    <property type="entry name" value="DUF4880"/>
    <property type="match status" value="1"/>
</dbReference>
<feature type="domain" description="FecR N-terminal" evidence="2">
    <location>
        <begin position="3"/>
        <end position="44"/>
    </location>
</feature>
<dbReference type="InterPro" id="IPR032623">
    <property type="entry name" value="FecR_N"/>
</dbReference>
<organism evidence="3 4">
    <name type="scientific">Methylopila henanensis</name>
    <dbReference type="NCBI Taxonomy" id="873516"/>
    <lineage>
        <taxon>Bacteria</taxon>
        <taxon>Pseudomonadati</taxon>
        <taxon>Pseudomonadota</taxon>
        <taxon>Alphaproteobacteria</taxon>
        <taxon>Hyphomicrobiales</taxon>
        <taxon>Methylopilaceae</taxon>
        <taxon>Methylopila</taxon>
    </lineage>
</organism>
<dbReference type="InterPro" id="IPR012373">
    <property type="entry name" value="Ferrdict_sens_TM"/>
</dbReference>
<dbReference type="PANTHER" id="PTHR30273">
    <property type="entry name" value="PERIPLASMIC SIGNAL SENSOR AND SIGMA FACTOR ACTIVATOR FECR-RELATED"/>
    <property type="match status" value="1"/>
</dbReference>
<dbReference type="PANTHER" id="PTHR30273:SF2">
    <property type="entry name" value="PROTEIN FECR"/>
    <property type="match status" value="1"/>
</dbReference>
<proteinExistence type="predicted"/>
<protein>
    <submittedName>
        <fullName evidence="3">FecR family protein</fullName>
    </submittedName>
</protein>
<dbReference type="EMBL" id="JBHUER010000007">
    <property type="protein sequence ID" value="MFD1703427.1"/>
    <property type="molecule type" value="Genomic_DNA"/>
</dbReference>
<dbReference type="InterPro" id="IPR006860">
    <property type="entry name" value="FecR"/>
</dbReference>
<dbReference type="RefSeq" id="WP_378799536.1">
    <property type="nucleotide sequence ID" value="NZ_JBHUER010000007.1"/>
</dbReference>
<name>A0ABW4K5K5_9HYPH</name>
<sequence length="307" mass="32851">MRDEALAWFLKIQAQGEEAEVVRAFNAWCGADPAHAAAFAAIAELWSSPEIGGAALRFRKPPPARAPVNRRLVVAAAASFAAVAGLSALRAPELLIQIEADHVSGTGERSRVALSDGSLMTLDAASAVALDFSGDRRSVRLLKGAAFFDVRADPSRPFRVESAFGLVEVIGTAFEVRREGSADQITLVRGRVDVERLAAPSERRALQPGQAVEVTRSALSSPRTVDSARTVAWMEGWLSFRDRTFGEIVDRLRAYREGRIVMLGSGVAHVRVSGDYRLDQPDVALRSLAAAAGATLIDLPGGIALLR</sequence>
<keyword evidence="4" id="KW-1185">Reference proteome</keyword>
<evidence type="ECO:0000259" key="1">
    <source>
        <dbReference type="Pfam" id="PF04773"/>
    </source>
</evidence>
<dbReference type="Gene3D" id="2.60.120.1440">
    <property type="match status" value="1"/>
</dbReference>
<comment type="caution">
    <text evidence="3">The sequence shown here is derived from an EMBL/GenBank/DDBJ whole genome shotgun (WGS) entry which is preliminary data.</text>
</comment>
<dbReference type="Proteomes" id="UP001597308">
    <property type="component" value="Unassembled WGS sequence"/>
</dbReference>
<accession>A0ABW4K5K5</accession>